<feature type="transmembrane region" description="Helical" evidence="8">
    <location>
        <begin position="21"/>
        <end position="42"/>
    </location>
</feature>
<dbReference type="PANTHER" id="PTHR42929:SF1">
    <property type="entry name" value="INNER MEMBRANE ABC TRANSPORTER PERMEASE PROTEIN YDCU-RELATED"/>
    <property type="match status" value="1"/>
</dbReference>
<gene>
    <name evidence="10" type="primary">potB</name>
    <name evidence="10" type="ORF">NCTC10179_00038</name>
</gene>
<comment type="similarity">
    <text evidence="2">Belongs to the binding-protein-dependent transport system permease family. CysTW subfamily.</text>
</comment>
<evidence type="ECO:0000256" key="8">
    <source>
        <dbReference type="SAM" id="Phobius"/>
    </source>
</evidence>
<keyword evidence="6 8" id="KW-1133">Transmembrane helix</keyword>
<feature type="transmembrane region" description="Helical" evidence="8">
    <location>
        <begin position="244"/>
        <end position="265"/>
    </location>
</feature>
<evidence type="ECO:0000256" key="5">
    <source>
        <dbReference type="ARBA" id="ARBA00022692"/>
    </source>
</evidence>
<evidence type="ECO:0000256" key="2">
    <source>
        <dbReference type="ARBA" id="ARBA00007069"/>
    </source>
</evidence>
<dbReference type="PANTHER" id="PTHR42929">
    <property type="entry name" value="INNER MEMBRANE ABC TRANSPORTER PERMEASE PROTEIN YDCU-RELATED-RELATED"/>
    <property type="match status" value="1"/>
</dbReference>
<proteinExistence type="inferred from homology"/>
<evidence type="ECO:0000259" key="9">
    <source>
        <dbReference type="PROSITE" id="PS50928"/>
    </source>
</evidence>
<evidence type="ECO:0000256" key="6">
    <source>
        <dbReference type="ARBA" id="ARBA00022989"/>
    </source>
</evidence>
<accession>A0A449B5M9</accession>
<feature type="transmembrane region" description="Helical" evidence="8">
    <location>
        <begin position="98"/>
        <end position="117"/>
    </location>
</feature>
<name>A0A449B5M9_9BACT</name>
<keyword evidence="5 8" id="KW-0812">Transmembrane</keyword>
<dbReference type="EMBL" id="LR215039">
    <property type="protein sequence ID" value="VEU75882.1"/>
    <property type="molecule type" value="Genomic_DNA"/>
</dbReference>
<dbReference type="Proteomes" id="UP000289497">
    <property type="component" value="Chromosome"/>
</dbReference>
<keyword evidence="3" id="KW-0813">Transport</keyword>
<dbReference type="InterPro" id="IPR000515">
    <property type="entry name" value="MetI-like"/>
</dbReference>
<comment type="subcellular location">
    <subcellularLocation>
        <location evidence="1">Cell membrane</location>
        <topology evidence="1">Multi-pass membrane protein</topology>
    </subcellularLocation>
</comment>
<dbReference type="AlphaFoldDB" id="A0A449B5M9"/>
<dbReference type="GO" id="GO:0055085">
    <property type="term" value="P:transmembrane transport"/>
    <property type="evidence" value="ECO:0007669"/>
    <property type="project" value="InterPro"/>
</dbReference>
<organism evidence="10 11">
    <name type="scientific">Mycoplasmopsis columboralis</name>
    <dbReference type="NCBI Taxonomy" id="171282"/>
    <lineage>
        <taxon>Bacteria</taxon>
        <taxon>Bacillati</taxon>
        <taxon>Mycoplasmatota</taxon>
        <taxon>Mycoplasmoidales</taxon>
        <taxon>Metamycoplasmataceae</taxon>
        <taxon>Mycoplasmopsis</taxon>
    </lineage>
</organism>
<protein>
    <submittedName>
        <fullName evidence="10">Polyamine (Spermidine/putrescine) ABC transporter permease</fullName>
    </submittedName>
</protein>
<reference evidence="10 11" key="1">
    <citation type="submission" date="2019-01" db="EMBL/GenBank/DDBJ databases">
        <authorList>
            <consortium name="Pathogen Informatics"/>
        </authorList>
    </citation>
    <scope>NUCLEOTIDE SEQUENCE [LARGE SCALE GENOMIC DNA]</scope>
    <source>
        <strain evidence="10 11">NCTC10179</strain>
    </source>
</reference>
<evidence type="ECO:0000313" key="10">
    <source>
        <dbReference type="EMBL" id="VEU75882.1"/>
    </source>
</evidence>
<evidence type="ECO:0000256" key="4">
    <source>
        <dbReference type="ARBA" id="ARBA00022475"/>
    </source>
</evidence>
<feature type="transmembrane region" description="Helical" evidence="8">
    <location>
        <begin position="137"/>
        <end position="160"/>
    </location>
</feature>
<dbReference type="SUPFAM" id="SSF161098">
    <property type="entry name" value="MetI-like"/>
    <property type="match status" value="1"/>
</dbReference>
<feature type="transmembrane region" description="Helical" evidence="8">
    <location>
        <begin position="62"/>
        <end position="86"/>
    </location>
</feature>
<dbReference type="GO" id="GO:0005886">
    <property type="term" value="C:plasma membrane"/>
    <property type="evidence" value="ECO:0007669"/>
    <property type="project" value="UniProtKB-SubCell"/>
</dbReference>
<evidence type="ECO:0000256" key="7">
    <source>
        <dbReference type="ARBA" id="ARBA00023136"/>
    </source>
</evidence>
<evidence type="ECO:0000256" key="1">
    <source>
        <dbReference type="ARBA" id="ARBA00004651"/>
    </source>
</evidence>
<evidence type="ECO:0000256" key="3">
    <source>
        <dbReference type="ARBA" id="ARBA00022448"/>
    </source>
</evidence>
<dbReference type="CDD" id="cd06261">
    <property type="entry name" value="TM_PBP2"/>
    <property type="match status" value="1"/>
</dbReference>
<dbReference type="PROSITE" id="PS50928">
    <property type="entry name" value="ABC_TM1"/>
    <property type="match status" value="1"/>
</dbReference>
<keyword evidence="4" id="KW-1003">Cell membrane</keyword>
<keyword evidence="7 8" id="KW-0472">Membrane</keyword>
<sequence length="279" mass="31004">MFSNLLVKFNLSKRTSLLIPYAIVALLLIVLPMILILSKAFANNGAEFDNWEIVKSSHTWRIILRSLNAGIFASIICLIIALPYAYFVATSKSKVFQIYALSLVVSPLAIFTIARIYALRSLFQLIFASDINSLNSLWFIITGLVYLNLPLMVMPLYTVFKDMPKNIIEASNDLGNNTFRTFIRVIIPYGTKAILSGFAMIFLASATTFVVSQKLLPDSSQLQLIGNQINEKINPGNQFNLSSGSALVIVVSGIFISIYALALVVPRIIFFLKKGAQYE</sequence>
<dbReference type="OrthoDB" id="9807047at2"/>
<keyword evidence="11" id="KW-1185">Reference proteome</keyword>
<dbReference type="InterPro" id="IPR035906">
    <property type="entry name" value="MetI-like_sf"/>
</dbReference>
<feature type="domain" description="ABC transmembrane type-1" evidence="9">
    <location>
        <begin position="63"/>
        <end position="260"/>
    </location>
</feature>
<evidence type="ECO:0000313" key="11">
    <source>
        <dbReference type="Proteomes" id="UP000289497"/>
    </source>
</evidence>
<dbReference type="Gene3D" id="1.10.3720.10">
    <property type="entry name" value="MetI-like"/>
    <property type="match status" value="1"/>
</dbReference>
<dbReference type="KEGG" id="mcou:NCTC10179_00038"/>
<dbReference type="RefSeq" id="WP_036434063.1">
    <property type="nucleotide sequence ID" value="NZ_LR215039.1"/>
</dbReference>